<keyword evidence="6" id="KW-1185">Reference proteome</keyword>
<keyword evidence="3" id="KW-0732">Signal</keyword>
<feature type="chain" id="PRO_5028047293" description="Plastocyanin-like domain-containing protein" evidence="3">
    <location>
        <begin position="27"/>
        <end position="1035"/>
    </location>
</feature>
<evidence type="ECO:0000256" key="1">
    <source>
        <dbReference type="ARBA" id="ARBA00022723"/>
    </source>
</evidence>
<dbReference type="RefSeq" id="WP_198424546.1">
    <property type="nucleotide sequence ID" value="NZ_BLXX01000004.1"/>
</dbReference>
<comment type="caution">
    <text evidence="5">The sequence shown here is derived from an EMBL/GenBank/DDBJ whole genome shotgun (WGS) entry which is preliminary data.</text>
</comment>
<dbReference type="AlphaFoldDB" id="A0A6V8MIS3"/>
<sequence length="1035" mass="110819">MASSAFLRIRVRWFVAALLLTALSLAGCSGGGVSAGSSVTPPATADPGAPSSAASDPGAPPATPPTTTTGGSVAAKTVLVQGNVVGDAAAALTGAPLPGNAPVPETPSFVPLTAPITITLVDETGSVAASQTVSAADGNFALIASSGHTYILLFADAASGRTIGPLMVDRQTGRVSFSLASDSSDLNFASITIDSQLGKAWCWTDPIVPLPTAAIPVDSVPWRGTSNIPTDGTPSPLFGAVPFTQKMLLFEEFGPEPMPAAAASGNTPLPQPANPKSGPNVAQLEAFLAQEGLAPFPTRLANVNESNPWKAAIEAYLGRPLGQPPVGVPGPAEGRPPGEDWAHQRWDDLYPQKYFVTAQAGARVNGGLRDAKQRHGYSQGEFGPGGLYHNTAGFANTEGTTRGIGVRIHPSMPLQSPNSVWTFDGTLPPKLLQARYGEPVMMRHYNALPIDETANNGFGRHTITTHEHNGHSPAESDGFAGSFYFPGEFYDYRWPLQLAGFSNNNNDAGAINAAASDPRAAIPCEAGESLPVLINGVSTVKSCVNGRINIPGDYRETMSTHWFHDHMLDYTAQNVYKGNAVMMNYYSALDRGNEAINDGVNLRFPSGSALSWGNRDYDVNLLFADKAWDANGQLGMNIANHDGFLGDQLLVNWQWRPYLEVRARQYRMRILNGSVSRILALSLVQEVAGSGGELPGPAGSGVSYNRVPFYMIANDGNILEHSVPFDGKMDLMNDGNPDQWKGQLPAQGIAERYDIVIDFSKNGVQPGDKLYFVNIMEHQDGKGTKGKVPLGDILSGKYNPVVSNSQWINGDPACCKVLEFRVKAYSGTDLSMNPADYVSGKASMIPLAIDRHSAEVKNARHHTFEFVRSNSNGGHGTPWQIKVDGGDGNTMDPHRVSVIQHGDIEAWQIKGTGGWTHPVHIHFEEGIILSRGGKAPPEWEKWARKDMYRVGPEAESTGVLEIAYRARDFLGDYVEHCHNTIHEDNAMLLRWDARNKNARVADTPMPTFDGVFFEPSFALPLADTGDGVGPKTTVP</sequence>
<feature type="compositionally biased region" description="Low complexity" evidence="2">
    <location>
        <begin position="35"/>
        <end position="57"/>
    </location>
</feature>
<feature type="domain" description="Plastocyanin-like" evidence="4">
    <location>
        <begin position="878"/>
        <end position="994"/>
    </location>
</feature>
<name>A0A6V8MIS3_9BACT</name>
<feature type="region of interest" description="Disordered" evidence="2">
    <location>
        <begin position="34"/>
        <end position="70"/>
    </location>
</feature>
<evidence type="ECO:0000256" key="2">
    <source>
        <dbReference type="SAM" id="MobiDB-lite"/>
    </source>
</evidence>
<dbReference type="GO" id="GO:0005507">
    <property type="term" value="F:copper ion binding"/>
    <property type="evidence" value="ECO:0007669"/>
    <property type="project" value="InterPro"/>
</dbReference>
<dbReference type="Proteomes" id="UP000556026">
    <property type="component" value="Unassembled WGS sequence"/>
</dbReference>
<dbReference type="SUPFAM" id="SSF49503">
    <property type="entry name" value="Cupredoxins"/>
    <property type="match status" value="3"/>
</dbReference>
<organism evidence="5 6">
    <name type="scientific">Geomonas silvestris</name>
    <dbReference type="NCBI Taxonomy" id="2740184"/>
    <lineage>
        <taxon>Bacteria</taxon>
        <taxon>Pseudomonadati</taxon>
        <taxon>Thermodesulfobacteriota</taxon>
        <taxon>Desulfuromonadia</taxon>
        <taxon>Geobacterales</taxon>
        <taxon>Geobacteraceae</taxon>
        <taxon>Geomonas</taxon>
    </lineage>
</organism>
<evidence type="ECO:0000259" key="4">
    <source>
        <dbReference type="Pfam" id="PF07731"/>
    </source>
</evidence>
<gene>
    <name evidence="5" type="ORF">GMST_19040</name>
</gene>
<dbReference type="InterPro" id="IPR011706">
    <property type="entry name" value="Cu-oxidase_C"/>
</dbReference>
<proteinExistence type="predicted"/>
<dbReference type="PANTHER" id="PTHR48267:SF1">
    <property type="entry name" value="BILIRUBIN OXIDASE"/>
    <property type="match status" value="1"/>
</dbReference>
<dbReference type="EMBL" id="BLXX01000004">
    <property type="protein sequence ID" value="GFO59579.1"/>
    <property type="molecule type" value="Genomic_DNA"/>
</dbReference>
<evidence type="ECO:0000313" key="6">
    <source>
        <dbReference type="Proteomes" id="UP000556026"/>
    </source>
</evidence>
<dbReference type="InterPro" id="IPR008972">
    <property type="entry name" value="Cupredoxin"/>
</dbReference>
<reference evidence="6" key="1">
    <citation type="submission" date="2020-06" db="EMBL/GenBank/DDBJ databases">
        <title>Draft genomic sequence of Geomonas sp. Red330.</title>
        <authorList>
            <person name="Itoh H."/>
            <person name="Zhenxing X."/>
            <person name="Ushijima N."/>
            <person name="Masuda Y."/>
            <person name="Shiratori Y."/>
            <person name="Senoo K."/>
        </authorList>
    </citation>
    <scope>NUCLEOTIDE SEQUENCE [LARGE SCALE GENOMIC DNA]</scope>
    <source>
        <strain evidence="6">Red330</strain>
    </source>
</reference>
<dbReference type="InterPro" id="IPR002355">
    <property type="entry name" value="Cu_oxidase_Cu_BS"/>
</dbReference>
<evidence type="ECO:0000256" key="3">
    <source>
        <dbReference type="SAM" id="SignalP"/>
    </source>
</evidence>
<dbReference type="PROSITE" id="PS00080">
    <property type="entry name" value="MULTICOPPER_OXIDASE2"/>
    <property type="match status" value="1"/>
</dbReference>
<keyword evidence="1" id="KW-0479">Metal-binding</keyword>
<dbReference type="InterPro" id="IPR045087">
    <property type="entry name" value="Cu-oxidase_fam"/>
</dbReference>
<dbReference type="Gene3D" id="2.60.40.420">
    <property type="entry name" value="Cupredoxins - blue copper proteins"/>
    <property type="match status" value="3"/>
</dbReference>
<dbReference type="Pfam" id="PF07731">
    <property type="entry name" value="Cu-oxidase_2"/>
    <property type="match status" value="1"/>
</dbReference>
<protein>
    <recommendedName>
        <fullName evidence="4">Plastocyanin-like domain-containing protein</fullName>
    </recommendedName>
</protein>
<feature type="signal peptide" evidence="3">
    <location>
        <begin position="1"/>
        <end position="26"/>
    </location>
</feature>
<dbReference type="GO" id="GO:0016491">
    <property type="term" value="F:oxidoreductase activity"/>
    <property type="evidence" value="ECO:0007669"/>
    <property type="project" value="InterPro"/>
</dbReference>
<accession>A0A6V8MIS3</accession>
<dbReference type="PANTHER" id="PTHR48267">
    <property type="entry name" value="CUPREDOXIN SUPERFAMILY PROTEIN"/>
    <property type="match status" value="1"/>
</dbReference>
<evidence type="ECO:0000313" key="5">
    <source>
        <dbReference type="EMBL" id="GFO59579.1"/>
    </source>
</evidence>